<evidence type="ECO:0000313" key="3">
    <source>
        <dbReference type="Proteomes" id="UP001144036"/>
    </source>
</evidence>
<evidence type="ECO:0000256" key="1">
    <source>
        <dbReference type="SAM" id="MobiDB-lite"/>
    </source>
</evidence>
<evidence type="ECO:0000313" key="2">
    <source>
        <dbReference type="EMBL" id="MDA0631863.1"/>
    </source>
</evidence>
<reference evidence="2" key="1">
    <citation type="submission" date="2022-11" db="EMBL/GenBank/DDBJ databases">
        <title>Nonomuraea corallina sp. nov., a new species of the genus Nonomuraea isolated from sea side sediment in Thai sea.</title>
        <authorList>
            <person name="Ngamcharungchit C."/>
            <person name="Matsumoto A."/>
            <person name="Suriyachadkun C."/>
            <person name="Panbangred W."/>
            <person name="Inahashi Y."/>
            <person name="Intra B."/>
        </authorList>
    </citation>
    <scope>NUCLEOTIDE SEQUENCE</scope>
    <source>
        <strain evidence="2">MCN248</strain>
    </source>
</reference>
<dbReference type="RefSeq" id="WP_270152566.1">
    <property type="nucleotide sequence ID" value="NZ_JAPNNL010000001.1"/>
</dbReference>
<organism evidence="2 3">
    <name type="scientific">Nonomuraea corallina</name>
    <dbReference type="NCBI Taxonomy" id="2989783"/>
    <lineage>
        <taxon>Bacteria</taxon>
        <taxon>Bacillati</taxon>
        <taxon>Actinomycetota</taxon>
        <taxon>Actinomycetes</taxon>
        <taxon>Streptosporangiales</taxon>
        <taxon>Streptosporangiaceae</taxon>
        <taxon>Nonomuraea</taxon>
    </lineage>
</organism>
<dbReference type="Proteomes" id="UP001144036">
    <property type="component" value="Unassembled WGS sequence"/>
</dbReference>
<feature type="region of interest" description="Disordered" evidence="1">
    <location>
        <begin position="34"/>
        <end position="73"/>
    </location>
</feature>
<dbReference type="EMBL" id="JAPNNL010000001">
    <property type="protein sequence ID" value="MDA0631863.1"/>
    <property type="molecule type" value="Genomic_DNA"/>
</dbReference>
<accession>A0ABT4S487</accession>
<keyword evidence="3" id="KW-1185">Reference proteome</keyword>
<sequence length="261" mass="28635">MTHPVICERAKGHYCGCSACGGAQHGWTNGLSLARDPSPVARQKARDDSDLAWAKTRPPVGRRKPSRDRQAAATDSATVDLVDWLSENPDTIDRIQEIGDILAGPVIQELDKKFGGSRPREARRQLNSDLWCDLLVAVAEAIEKLSKAMDRIPGYVTTVILQSRKAEGRSVLLDALVGLAVRTAWGPIKSMIHTTGIEEIQRGCRILAVLICPAPENHKAVQDGALLPLAKEGLLETSRERLEQVFPEDWVRRLREGLDGA</sequence>
<gene>
    <name evidence="2" type="ORF">OUY22_00405</name>
</gene>
<comment type="caution">
    <text evidence="2">The sequence shown here is derived from an EMBL/GenBank/DDBJ whole genome shotgun (WGS) entry which is preliminary data.</text>
</comment>
<proteinExistence type="predicted"/>
<name>A0ABT4S487_9ACTN</name>
<protein>
    <submittedName>
        <fullName evidence="2">Uncharacterized protein</fullName>
    </submittedName>
</protein>